<accession>A0ABZ0WMW2</accession>
<organism evidence="1 2">
    <name type="scientific">Paraburkholderia kururiensis</name>
    <dbReference type="NCBI Taxonomy" id="984307"/>
    <lineage>
        <taxon>Bacteria</taxon>
        <taxon>Pseudomonadati</taxon>
        <taxon>Pseudomonadota</taxon>
        <taxon>Betaproteobacteria</taxon>
        <taxon>Burkholderiales</taxon>
        <taxon>Burkholderiaceae</taxon>
        <taxon>Paraburkholderia</taxon>
    </lineage>
</organism>
<keyword evidence="2" id="KW-1185">Reference proteome</keyword>
<dbReference type="SUPFAM" id="SSF159894">
    <property type="entry name" value="YgaC/TfoX-N like"/>
    <property type="match status" value="1"/>
</dbReference>
<proteinExistence type="predicted"/>
<dbReference type="EMBL" id="CP139965">
    <property type="protein sequence ID" value="WQD78710.1"/>
    <property type="molecule type" value="Genomic_DNA"/>
</dbReference>
<reference evidence="1 2" key="1">
    <citation type="submission" date="2023-12" db="EMBL/GenBank/DDBJ databases">
        <title>Genome sequencing and assembly of bacterial species from a model synthetic community.</title>
        <authorList>
            <person name="Hogle S.L."/>
        </authorList>
    </citation>
    <scope>NUCLEOTIDE SEQUENCE [LARGE SCALE GENOMIC DNA]</scope>
    <source>
        <strain evidence="1 2">HAMBI 2494</strain>
    </source>
</reference>
<name>A0ABZ0WMW2_9BURK</name>
<dbReference type="RefSeq" id="WP_114809812.1">
    <property type="nucleotide sequence ID" value="NZ_CP139965.1"/>
</dbReference>
<evidence type="ECO:0000313" key="2">
    <source>
        <dbReference type="Proteomes" id="UP001325479"/>
    </source>
</evidence>
<dbReference type="Proteomes" id="UP001325479">
    <property type="component" value="Chromosome"/>
</dbReference>
<sequence length="109" mass="11859">MARDRGLETLLSEELGALPGLTEKAMFGGWVWMLHGNLLCGARLDGMLVRLGKGNEGWALKTAGIAPMISQGRVMPGWVWAAPEAYGKDALRRKLIDGALEFVRTLPPK</sequence>
<protein>
    <submittedName>
        <fullName evidence="1">Cold-shock protein</fullName>
    </submittedName>
</protein>
<gene>
    <name evidence="1" type="ORF">U0042_03090</name>
</gene>
<evidence type="ECO:0000313" key="1">
    <source>
        <dbReference type="EMBL" id="WQD78710.1"/>
    </source>
</evidence>